<sequence length="368" mass="43642">MILWLSRAMISIFRYLYRILLYSVLCFSNKPELVEKDLIDIPEFIVRGFIRKMDLKERIIIRTKSSSLRDIDDMVPLKVDGIVLKSTPSEISLSFEGSLKFIFSGNNRLQEAMTQLLIVLNHPKLDLRSIRFDFFREDTDEQIMDIFSTRLTFGICVKLLHFENCSFQNLLTLLEHTTPKILNEIWITGRIHRQYNPDTIDRIFQLEQWKKAKTLVITGGLFGSMEHFSHFEELALYISGFTLQKNWADTIVIRQNQQVKTVRMSIIMAIFDVLGLEWNLKAHRILRQFSNLKKMEFFTFPNRLQCHEICELFEAEQISDRKYIRRNTDSESEDYFSIKNFNAEKGHFKIKRVVKKSNEEENEMLRLI</sequence>
<dbReference type="GeneID" id="9803927"/>
<dbReference type="Pfam" id="PF01827">
    <property type="entry name" value="FTH"/>
    <property type="match status" value="1"/>
</dbReference>
<dbReference type="Proteomes" id="UP000483820">
    <property type="component" value="Chromosome V"/>
</dbReference>
<dbReference type="EMBL" id="WUAV01000005">
    <property type="protein sequence ID" value="KAF1755230.1"/>
    <property type="molecule type" value="Genomic_DNA"/>
</dbReference>
<dbReference type="PANTHER" id="PTHR23015">
    <property type="entry name" value="UNCHARACTERIZED C.ELEGANS PROTEIN"/>
    <property type="match status" value="1"/>
</dbReference>
<accession>A0A6A5GJ31</accession>
<evidence type="ECO:0000313" key="2">
    <source>
        <dbReference type="EMBL" id="KAF1755230.1"/>
    </source>
</evidence>
<organism evidence="2 3">
    <name type="scientific">Caenorhabditis remanei</name>
    <name type="common">Caenorhabditis vulgaris</name>
    <dbReference type="NCBI Taxonomy" id="31234"/>
    <lineage>
        <taxon>Eukaryota</taxon>
        <taxon>Metazoa</taxon>
        <taxon>Ecdysozoa</taxon>
        <taxon>Nematoda</taxon>
        <taxon>Chromadorea</taxon>
        <taxon>Rhabditida</taxon>
        <taxon>Rhabditina</taxon>
        <taxon>Rhabditomorpha</taxon>
        <taxon>Rhabditoidea</taxon>
        <taxon>Rhabditidae</taxon>
        <taxon>Peloderinae</taxon>
        <taxon>Caenorhabditis</taxon>
    </lineage>
</organism>
<evidence type="ECO:0000259" key="1">
    <source>
        <dbReference type="Pfam" id="PF01827"/>
    </source>
</evidence>
<gene>
    <name evidence="2" type="ORF">GCK72_021799</name>
</gene>
<proteinExistence type="predicted"/>
<comment type="caution">
    <text evidence="2">The sequence shown here is derived from an EMBL/GenBank/DDBJ whole genome shotgun (WGS) entry which is preliminary data.</text>
</comment>
<feature type="domain" description="DUF38" evidence="1">
    <location>
        <begin position="141"/>
        <end position="244"/>
    </location>
</feature>
<dbReference type="InterPro" id="IPR002900">
    <property type="entry name" value="DUF38/FTH_CAE_spp"/>
</dbReference>
<dbReference type="GO" id="GO:0045087">
    <property type="term" value="P:innate immune response"/>
    <property type="evidence" value="ECO:0007669"/>
    <property type="project" value="TreeGrafter"/>
</dbReference>
<reference evidence="2 3" key="1">
    <citation type="submission" date="2019-12" db="EMBL/GenBank/DDBJ databases">
        <title>Chromosome-level assembly of the Caenorhabditis remanei genome.</title>
        <authorList>
            <person name="Teterina A.A."/>
            <person name="Willis J.H."/>
            <person name="Phillips P.C."/>
        </authorList>
    </citation>
    <scope>NUCLEOTIDE SEQUENCE [LARGE SCALE GENOMIC DNA]</scope>
    <source>
        <strain evidence="2 3">PX506</strain>
        <tissue evidence="2">Whole organism</tissue>
    </source>
</reference>
<protein>
    <recommendedName>
        <fullName evidence="1">DUF38 domain-containing protein</fullName>
    </recommendedName>
</protein>
<dbReference type="PANTHER" id="PTHR23015:SF4">
    <property type="entry name" value="DUF38 DOMAIN-CONTAINING PROTEIN-RELATED"/>
    <property type="match status" value="1"/>
</dbReference>
<dbReference type="AlphaFoldDB" id="A0A6A5GJ31"/>
<dbReference type="RefSeq" id="XP_053583411.1">
    <property type="nucleotide sequence ID" value="XM_053734498.1"/>
</dbReference>
<dbReference type="CTD" id="9803927"/>
<dbReference type="InterPro" id="IPR040161">
    <property type="entry name" value="FB224"/>
</dbReference>
<evidence type="ECO:0000313" key="3">
    <source>
        <dbReference type="Proteomes" id="UP000483820"/>
    </source>
</evidence>
<dbReference type="KEGG" id="crq:GCK72_021799"/>
<name>A0A6A5GJ31_CAERE</name>